<dbReference type="GO" id="GO:0006644">
    <property type="term" value="P:phospholipid metabolic process"/>
    <property type="evidence" value="ECO:0007669"/>
    <property type="project" value="TreeGrafter"/>
</dbReference>
<dbReference type="InterPro" id="IPR036514">
    <property type="entry name" value="SGNH_hydro_sf"/>
</dbReference>
<proteinExistence type="predicted"/>
<keyword evidence="1" id="KW-0732">Signal</keyword>
<dbReference type="Gene3D" id="3.40.50.1110">
    <property type="entry name" value="SGNH hydrolase"/>
    <property type="match status" value="1"/>
</dbReference>
<dbReference type="InterPro" id="IPR038885">
    <property type="entry name" value="PLB1"/>
</dbReference>
<dbReference type="OrthoDB" id="10265800at2759"/>
<dbReference type="InterPro" id="IPR001087">
    <property type="entry name" value="GDSL"/>
</dbReference>
<dbReference type="GO" id="GO:0004620">
    <property type="term" value="F:phospholipase activity"/>
    <property type="evidence" value="ECO:0007669"/>
    <property type="project" value="InterPro"/>
</dbReference>
<dbReference type="Pfam" id="PF00657">
    <property type="entry name" value="Lipase_GDSL"/>
    <property type="match status" value="1"/>
</dbReference>
<sequence length="383" mass="43130">MVYLKLITTLSVAILWQVSADVESISECPKLAPRTSAAKDVTDLRIDDIEVVAALGDSAMAGFAMMGVAKREETPGVVEFDFDFVREFRGNSYGIGGDDGAVTLANFIKYYNSNVSGASTSSHLVSLCYGPFCVPYLSRYRPAKDNFNAAQYGAIAMNLNYELDYLIPRMKSQFSSPEQYSTAWKMITLQIGSNDQCSSCNTVFSPFIHPDNYEMHIENAIQRIQKEIPRTVVHLLKNFKISDVYQRTQNETEYCKARLVSSRKFECDCFDTPDSVAGMDTYYDAYNKKLEAIAAKYSAEPGGTFAVMYSPSEVDVLSFPIDCFSNTDCFHPSLKAHQWLAKSYWNQLFFEASLKPSVMKFDPDLKIRCPTEQDRLHTTFTLL</sequence>
<feature type="signal peptide" evidence="1">
    <location>
        <begin position="1"/>
        <end position="20"/>
    </location>
</feature>
<comment type="caution">
    <text evidence="2">The sequence shown here is derived from an EMBL/GenBank/DDBJ whole genome shotgun (WGS) entry which is preliminary data.</text>
</comment>
<evidence type="ECO:0008006" key="4">
    <source>
        <dbReference type="Google" id="ProtNLM"/>
    </source>
</evidence>
<reference evidence="2" key="1">
    <citation type="journal article" date="2020" name="Microb. Genom.">
        <title>Genetic diversity of clinical and environmental Mucorales isolates obtained from an investigation of mucormycosis cases among solid organ transplant recipients.</title>
        <authorList>
            <person name="Nguyen M.H."/>
            <person name="Kaul D."/>
            <person name="Muto C."/>
            <person name="Cheng S.J."/>
            <person name="Richter R.A."/>
            <person name="Bruno V.M."/>
            <person name="Liu G."/>
            <person name="Beyhan S."/>
            <person name="Sundermann A.J."/>
            <person name="Mounaud S."/>
            <person name="Pasculle A.W."/>
            <person name="Nierman W.C."/>
            <person name="Driscoll E."/>
            <person name="Cumbie R."/>
            <person name="Clancy C.J."/>
            <person name="Dupont C.L."/>
        </authorList>
    </citation>
    <scope>NUCLEOTIDE SEQUENCE</scope>
    <source>
        <strain evidence="2">GL16</strain>
    </source>
</reference>
<accession>A0A9P6Y3D6</accession>
<name>A0A9P6Y3D6_RHIOR</name>
<dbReference type="SUPFAM" id="SSF52266">
    <property type="entry name" value="SGNH hydrolase"/>
    <property type="match status" value="1"/>
</dbReference>
<organism evidence="2 3">
    <name type="scientific">Rhizopus oryzae</name>
    <name type="common">Mucormycosis agent</name>
    <name type="synonym">Rhizopus arrhizus var. delemar</name>
    <dbReference type="NCBI Taxonomy" id="64495"/>
    <lineage>
        <taxon>Eukaryota</taxon>
        <taxon>Fungi</taxon>
        <taxon>Fungi incertae sedis</taxon>
        <taxon>Mucoromycota</taxon>
        <taxon>Mucoromycotina</taxon>
        <taxon>Mucoromycetes</taxon>
        <taxon>Mucorales</taxon>
        <taxon>Mucorineae</taxon>
        <taxon>Rhizopodaceae</taxon>
        <taxon>Rhizopus</taxon>
    </lineage>
</organism>
<dbReference type="PANTHER" id="PTHR21325">
    <property type="entry name" value="PHOSPHOLIPASE B, PLB1"/>
    <property type="match status" value="1"/>
</dbReference>
<feature type="chain" id="PRO_5040145931" description="Phospholipase B1, membrane-associated" evidence="1">
    <location>
        <begin position="21"/>
        <end position="383"/>
    </location>
</feature>
<evidence type="ECO:0000256" key="1">
    <source>
        <dbReference type="SAM" id="SignalP"/>
    </source>
</evidence>
<gene>
    <name evidence="2" type="ORF">G6F51_009975</name>
</gene>
<dbReference type="EMBL" id="JAANIT010001950">
    <property type="protein sequence ID" value="KAG1538104.1"/>
    <property type="molecule type" value="Genomic_DNA"/>
</dbReference>
<evidence type="ECO:0000313" key="3">
    <source>
        <dbReference type="Proteomes" id="UP000717996"/>
    </source>
</evidence>
<dbReference type="PANTHER" id="PTHR21325:SF31">
    <property type="entry name" value="GH22081P-RELATED"/>
    <property type="match status" value="1"/>
</dbReference>
<dbReference type="AlphaFoldDB" id="A0A9P6Y3D6"/>
<protein>
    <recommendedName>
        <fullName evidence="4">Phospholipase B1, membrane-associated</fullName>
    </recommendedName>
</protein>
<dbReference type="Proteomes" id="UP000717996">
    <property type="component" value="Unassembled WGS sequence"/>
</dbReference>
<evidence type="ECO:0000313" key="2">
    <source>
        <dbReference type="EMBL" id="KAG1538104.1"/>
    </source>
</evidence>